<keyword evidence="1" id="KW-0472">Membrane</keyword>
<keyword evidence="1" id="KW-1133">Transmembrane helix</keyword>
<evidence type="ECO:0000313" key="3">
    <source>
        <dbReference type="Proteomes" id="UP000683246"/>
    </source>
</evidence>
<dbReference type="Proteomes" id="UP000683246">
    <property type="component" value="Chromosome"/>
</dbReference>
<reference evidence="2" key="1">
    <citation type="submission" date="2020-07" db="EMBL/GenBank/DDBJ databases">
        <title>Vallitalea pronyensis genome.</title>
        <authorList>
            <person name="Postec A."/>
        </authorList>
    </citation>
    <scope>NUCLEOTIDE SEQUENCE</scope>
    <source>
        <strain evidence="2">FatNI3</strain>
    </source>
</reference>
<evidence type="ECO:0000256" key="1">
    <source>
        <dbReference type="SAM" id="Phobius"/>
    </source>
</evidence>
<keyword evidence="3" id="KW-1185">Reference proteome</keyword>
<dbReference type="KEGG" id="vpy:HZI73_02210"/>
<sequence length="275" mass="29819">MNKTYKKYVNQVLRRIPCKPRVKKRIRYDLYCMLEEKSSELHEMDPYQLLGEPEDVADEFMDNMDDVYHSRYAYVSENTFLGMPLIQVKSGMNRGGEYKSERKLFGIPLVHINRNPFGVAKGIIAIGPVAIGIISLGLCSVGVLSLGVLCLGLLISLGAIGLSCGISFGGIAIAGLFACGGVAIGGYMAFGGCAIAGEIAIGGYARGRVAIGDTIHAHIGLYQTKGTGEYVIPLIDDIEAMKYYIFNKVPDMHPIVKGMIKHAIRLIADGAIILQ</sequence>
<evidence type="ECO:0000313" key="2">
    <source>
        <dbReference type="EMBL" id="QUI21171.1"/>
    </source>
</evidence>
<name>A0A8J8MGL3_9FIRM</name>
<keyword evidence="1" id="KW-0812">Transmembrane</keyword>
<protein>
    <submittedName>
        <fullName evidence="2">Uncharacterized protein</fullName>
    </submittedName>
</protein>
<proteinExistence type="predicted"/>
<organism evidence="2 3">
    <name type="scientific">Vallitalea pronyensis</name>
    <dbReference type="NCBI Taxonomy" id="1348613"/>
    <lineage>
        <taxon>Bacteria</taxon>
        <taxon>Bacillati</taxon>
        <taxon>Bacillota</taxon>
        <taxon>Clostridia</taxon>
        <taxon>Lachnospirales</taxon>
        <taxon>Vallitaleaceae</taxon>
        <taxon>Vallitalea</taxon>
    </lineage>
</organism>
<dbReference type="EMBL" id="CP058649">
    <property type="protein sequence ID" value="QUI21171.1"/>
    <property type="molecule type" value="Genomic_DNA"/>
</dbReference>
<dbReference type="AlphaFoldDB" id="A0A8J8MGL3"/>
<accession>A0A8J8MGL3</accession>
<dbReference type="RefSeq" id="WP_212696632.1">
    <property type="nucleotide sequence ID" value="NZ_CP058649.1"/>
</dbReference>
<feature type="transmembrane region" description="Helical" evidence="1">
    <location>
        <begin position="129"/>
        <end position="160"/>
    </location>
</feature>
<gene>
    <name evidence="2" type="ORF">HZI73_02210</name>
</gene>